<dbReference type="NCBIfam" id="TIGR00556">
    <property type="entry name" value="pantethn_trn"/>
    <property type="match status" value="1"/>
</dbReference>
<dbReference type="SUPFAM" id="SSF56214">
    <property type="entry name" value="4'-phosphopantetheinyl transferase"/>
    <property type="match status" value="1"/>
</dbReference>
<dbReference type="GO" id="GO:0006633">
    <property type="term" value="P:fatty acid biosynthetic process"/>
    <property type="evidence" value="ECO:0007669"/>
    <property type="project" value="InterPro"/>
</dbReference>
<evidence type="ECO:0000259" key="4">
    <source>
        <dbReference type="Pfam" id="PF01648"/>
    </source>
</evidence>
<accession>A0A1E5QKV8</accession>
<dbReference type="InterPro" id="IPR008278">
    <property type="entry name" value="4-PPantetheinyl_Trfase_dom"/>
</dbReference>
<keyword evidence="3" id="KW-0460">Magnesium</keyword>
<feature type="domain" description="4'-phosphopantetheinyl transferase" evidence="4">
    <location>
        <begin position="31"/>
        <end position="127"/>
    </location>
</feature>
<evidence type="ECO:0000256" key="3">
    <source>
        <dbReference type="ARBA" id="ARBA00022842"/>
    </source>
</evidence>
<protein>
    <submittedName>
        <fullName evidence="5">ACP synthase</fullName>
    </submittedName>
</protein>
<dbReference type="GO" id="GO:0008897">
    <property type="term" value="F:holo-[acyl-carrier-protein] synthase activity"/>
    <property type="evidence" value="ECO:0007669"/>
    <property type="project" value="InterPro"/>
</dbReference>
<name>A0A1E5QKV8_9CYAN</name>
<keyword evidence="1" id="KW-0808">Transferase</keyword>
<dbReference type="EMBL" id="MJGC01000053">
    <property type="protein sequence ID" value="OEJ75234.1"/>
    <property type="molecule type" value="Genomic_DNA"/>
</dbReference>
<dbReference type="Pfam" id="PF01648">
    <property type="entry name" value="ACPS"/>
    <property type="match status" value="1"/>
</dbReference>
<dbReference type="InterPro" id="IPR004568">
    <property type="entry name" value="Ppantetheine-prot_Trfase_dom"/>
</dbReference>
<dbReference type="STRING" id="1781255.BH720_10985"/>
<organism evidence="5">
    <name type="scientific">Desertifilum tharense IPPAS B-1220</name>
    <dbReference type="NCBI Taxonomy" id="1781255"/>
    <lineage>
        <taxon>Bacteria</taxon>
        <taxon>Bacillati</taxon>
        <taxon>Cyanobacteriota</taxon>
        <taxon>Cyanophyceae</taxon>
        <taxon>Desertifilales</taxon>
        <taxon>Desertifilaceae</taxon>
        <taxon>Desertifilum</taxon>
    </lineage>
</organism>
<proteinExistence type="predicted"/>
<keyword evidence="2" id="KW-0479">Metal-binding</keyword>
<reference evidence="5" key="1">
    <citation type="submission" date="2016-09" db="EMBL/GenBank/DDBJ databases">
        <title>Draft genome of thermotolerant cyanobacterium Desertifilum sp. strain IPPAS B-1220.</title>
        <authorList>
            <person name="Sinetova M.A."/>
            <person name="Bolakhan K."/>
            <person name="Zayadan B.K."/>
            <person name="Mironov K.S."/>
            <person name="Ustinova V."/>
            <person name="Kupriyanova E.V."/>
            <person name="Sidorov R.A."/>
            <person name="Skrypnik A.N."/>
            <person name="Gogoleva N.E."/>
            <person name="Gogolev Y.V."/>
            <person name="Los D.A."/>
        </authorList>
    </citation>
    <scope>NUCLEOTIDE SEQUENCE [LARGE SCALE GENOMIC DNA]</scope>
    <source>
        <strain evidence="5">IPPAS B-1220</strain>
    </source>
</reference>
<gene>
    <name evidence="5" type="ORF">BH720_10985</name>
</gene>
<evidence type="ECO:0000256" key="1">
    <source>
        <dbReference type="ARBA" id="ARBA00022679"/>
    </source>
</evidence>
<evidence type="ECO:0000313" key="5">
    <source>
        <dbReference type="EMBL" id="OEJ75234.1"/>
    </source>
</evidence>
<dbReference type="InterPro" id="IPR037143">
    <property type="entry name" value="4-PPantetheinyl_Trfase_dom_sf"/>
</dbReference>
<sequence>MALLLPNPPQTINGGLKIFFPEQQPSAGLKGIGVDIAPIAKMVKWIERYDRETLNLIFTPSEIERCQAHPHPPQAFAVCFATKEAVGKALSTGLVGIDWHEIEANLSSHQLTICLHGKAIAIAEQKQIQQWLASWCHWEERVLVWVVAQ</sequence>
<dbReference type="GO" id="GO:0000287">
    <property type="term" value="F:magnesium ion binding"/>
    <property type="evidence" value="ECO:0007669"/>
    <property type="project" value="InterPro"/>
</dbReference>
<dbReference type="AlphaFoldDB" id="A0A1E5QKV8"/>
<dbReference type="Gene3D" id="3.90.470.20">
    <property type="entry name" value="4'-phosphopantetheinyl transferase domain"/>
    <property type="match status" value="1"/>
</dbReference>
<evidence type="ECO:0000256" key="2">
    <source>
        <dbReference type="ARBA" id="ARBA00022723"/>
    </source>
</evidence>
<comment type="caution">
    <text evidence="5">The sequence shown here is derived from an EMBL/GenBank/DDBJ whole genome shotgun (WGS) entry which is preliminary data.</text>
</comment>